<evidence type="ECO:0000256" key="1">
    <source>
        <dbReference type="SAM" id="Phobius"/>
    </source>
</evidence>
<dbReference type="RefSeq" id="WP_084341225.1">
    <property type="nucleotide sequence ID" value="NZ_UGUW01000004.1"/>
</dbReference>
<evidence type="ECO:0000313" key="2">
    <source>
        <dbReference type="EMBL" id="SUD61952.1"/>
    </source>
</evidence>
<organism evidence="2 3">
    <name type="scientific">Ectopseudomonas oleovorans</name>
    <name type="common">Pseudomonas oleovorans</name>
    <dbReference type="NCBI Taxonomy" id="301"/>
    <lineage>
        <taxon>Bacteria</taxon>
        <taxon>Pseudomonadati</taxon>
        <taxon>Pseudomonadota</taxon>
        <taxon>Gammaproteobacteria</taxon>
        <taxon>Pseudomonadales</taxon>
        <taxon>Pseudomonadaceae</taxon>
        <taxon>Ectopseudomonas</taxon>
    </lineage>
</organism>
<accession>A0A379KC30</accession>
<evidence type="ECO:0000313" key="3">
    <source>
        <dbReference type="Proteomes" id="UP000254084"/>
    </source>
</evidence>
<gene>
    <name evidence="2" type="ORF">NCTC10860_04371</name>
</gene>
<dbReference type="AlphaFoldDB" id="A0A379KC30"/>
<name>A0A379KC30_ECTOL</name>
<sequence>MYNIAKPTPDDLPTSKQLLRSTLIALVTAIAILFTVVLPSEYAIDPTGIGRMLGLTEMGEIKTQLAEEAAIDASMDAAAARAAVQPAAPLGTGASSVTAQPAPIPLPAADSWRDEMQVVLTPGQGTEIKLVMQAGERAEFSWVAQGGVVNFDTHGDGGGQSISYEKGRSVPSDEGVLEAAFDGNHGWFWRNRGSSDVTVIIRARGQYAEMKRVT</sequence>
<protein>
    <recommendedName>
        <fullName evidence="4">Transmembrane anchor protein</fullName>
    </recommendedName>
</protein>
<keyword evidence="1" id="KW-0472">Membrane</keyword>
<dbReference type="Proteomes" id="UP000254084">
    <property type="component" value="Unassembled WGS sequence"/>
</dbReference>
<reference evidence="2 3" key="1">
    <citation type="submission" date="2018-06" db="EMBL/GenBank/DDBJ databases">
        <authorList>
            <consortium name="Pathogen Informatics"/>
            <person name="Doyle S."/>
        </authorList>
    </citation>
    <scope>NUCLEOTIDE SEQUENCE [LARGE SCALE GENOMIC DNA]</scope>
    <source>
        <strain evidence="2 3">NCTC10860</strain>
    </source>
</reference>
<keyword evidence="1" id="KW-1133">Transmembrane helix</keyword>
<feature type="transmembrane region" description="Helical" evidence="1">
    <location>
        <begin position="23"/>
        <end position="44"/>
    </location>
</feature>
<proteinExistence type="predicted"/>
<evidence type="ECO:0008006" key="4">
    <source>
        <dbReference type="Google" id="ProtNLM"/>
    </source>
</evidence>
<keyword evidence="1" id="KW-0812">Transmembrane</keyword>
<dbReference type="EMBL" id="UGUW01000004">
    <property type="protein sequence ID" value="SUD61952.1"/>
    <property type="molecule type" value="Genomic_DNA"/>
</dbReference>